<keyword evidence="3" id="KW-1185">Reference proteome</keyword>
<dbReference type="Pfam" id="PF03412">
    <property type="entry name" value="Peptidase_C39"/>
    <property type="match status" value="1"/>
</dbReference>
<proteinExistence type="predicted"/>
<evidence type="ECO:0000313" key="3">
    <source>
        <dbReference type="Proteomes" id="UP000196803"/>
    </source>
</evidence>
<evidence type="ECO:0000259" key="1">
    <source>
        <dbReference type="Pfam" id="PF03412"/>
    </source>
</evidence>
<accession>A0ABY1SBM0</accession>
<keyword evidence="2" id="KW-0067">ATP-binding</keyword>
<dbReference type="Gene3D" id="3.90.70.10">
    <property type="entry name" value="Cysteine proteinases"/>
    <property type="match status" value="1"/>
</dbReference>
<keyword evidence="2" id="KW-0547">Nucleotide-binding</keyword>
<dbReference type="Proteomes" id="UP000196803">
    <property type="component" value="Unassembled WGS sequence"/>
</dbReference>
<gene>
    <name evidence="2" type="ORF">SAMN05216240_2787</name>
</gene>
<feature type="domain" description="Peptidase C39" evidence="1">
    <location>
        <begin position="5"/>
        <end position="59"/>
    </location>
</feature>
<name>A0ABY1SBM0_CALBS</name>
<comment type="caution">
    <text evidence="2">The sequence shown here is derived from an EMBL/GenBank/DDBJ whole genome shotgun (WGS) entry which is preliminary data.</text>
</comment>
<organism evidence="2 3">
    <name type="scientific">Caldicellulosiruptor bescii</name>
    <name type="common">Anaerocellum thermophilum</name>
    <dbReference type="NCBI Taxonomy" id="31899"/>
    <lineage>
        <taxon>Bacteria</taxon>
        <taxon>Bacillati</taxon>
        <taxon>Bacillota</taxon>
        <taxon>Bacillota incertae sedis</taxon>
        <taxon>Caldicellulosiruptorales</taxon>
        <taxon>Caldicellulosiruptoraceae</taxon>
        <taxon>Caldicellulosiruptor</taxon>
    </lineage>
</organism>
<evidence type="ECO:0000313" key="2">
    <source>
        <dbReference type="EMBL" id="SMR95725.1"/>
    </source>
</evidence>
<dbReference type="InterPro" id="IPR005074">
    <property type="entry name" value="Peptidase_C39"/>
</dbReference>
<dbReference type="EMBL" id="FXXC01000001">
    <property type="protein sequence ID" value="SMR95725.1"/>
    <property type="molecule type" value="Genomic_DNA"/>
</dbReference>
<protein>
    <submittedName>
        <fullName evidence="2">ATP-binding cassette, subfamily B</fullName>
    </submittedName>
</protein>
<reference evidence="2 3" key="1">
    <citation type="submission" date="2017-05" db="EMBL/GenBank/DDBJ databases">
        <authorList>
            <person name="Varghese N."/>
            <person name="Submissions S."/>
        </authorList>
    </citation>
    <scope>NUCLEOTIDE SEQUENCE [LARGE SCALE GENOMIC DNA]</scope>
    <source>
        <strain evidence="2 3">MACB1020</strain>
    </source>
</reference>
<sequence>MRKRYYCVKQHDITDCAAASLATICLQYGKEVSIARIRQMAGTDRFGTTAYGVVKAAKERLVKNFVFPHQ</sequence>
<dbReference type="GO" id="GO:0005524">
    <property type="term" value="F:ATP binding"/>
    <property type="evidence" value="ECO:0007669"/>
    <property type="project" value="UniProtKB-KW"/>
</dbReference>